<dbReference type="SMART" id="SM00248">
    <property type="entry name" value="ANK"/>
    <property type="match status" value="2"/>
</dbReference>
<dbReference type="OMA" id="RVKRIVW"/>
<feature type="region of interest" description="Disordered" evidence="5">
    <location>
        <begin position="344"/>
        <end position="459"/>
    </location>
</feature>
<evidence type="ECO:0000259" key="6">
    <source>
        <dbReference type="Pfam" id="PF24567"/>
    </source>
</evidence>
<protein>
    <recommendedName>
        <fullName evidence="6">ANKLE2 third alpha/beta domain-containing protein</fullName>
    </recommendedName>
</protein>
<feature type="compositionally biased region" description="Low complexity" evidence="5">
    <location>
        <begin position="985"/>
        <end position="997"/>
    </location>
</feature>
<dbReference type="InterPro" id="IPR002110">
    <property type="entry name" value="Ankyrin_rpt"/>
</dbReference>
<dbReference type="OrthoDB" id="7446186at2759"/>
<feature type="compositionally biased region" description="Basic and acidic residues" evidence="5">
    <location>
        <begin position="424"/>
        <end position="446"/>
    </location>
</feature>
<feature type="domain" description="ANKLE2 third alpha/beta" evidence="6">
    <location>
        <begin position="284"/>
        <end position="347"/>
    </location>
</feature>
<evidence type="ECO:0000256" key="2">
    <source>
        <dbReference type="ARBA" id="ARBA00022618"/>
    </source>
</evidence>
<dbReference type="GO" id="GO:0051301">
    <property type="term" value="P:cell division"/>
    <property type="evidence" value="ECO:0007669"/>
    <property type="project" value="UniProtKB-KW"/>
</dbReference>
<evidence type="ECO:0000313" key="7">
    <source>
        <dbReference type="EMBL" id="KNC27235.1"/>
    </source>
</evidence>
<dbReference type="InterPro" id="IPR056237">
    <property type="entry name" value="ANKLE2_3rd"/>
</dbReference>
<keyword evidence="8" id="KW-1185">Reference proteome</keyword>
<dbReference type="STRING" id="7375.A0A0L0C4M1"/>
<dbReference type="GO" id="GO:0051721">
    <property type="term" value="F:protein phosphatase 2A binding"/>
    <property type="evidence" value="ECO:0007669"/>
    <property type="project" value="TreeGrafter"/>
</dbReference>
<organism evidence="7 8">
    <name type="scientific">Lucilia cuprina</name>
    <name type="common">Green bottle fly</name>
    <name type="synonym">Australian sheep blowfly</name>
    <dbReference type="NCBI Taxonomy" id="7375"/>
    <lineage>
        <taxon>Eukaryota</taxon>
        <taxon>Metazoa</taxon>
        <taxon>Ecdysozoa</taxon>
        <taxon>Arthropoda</taxon>
        <taxon>Hexapoda</taxon>
        <taxon>Insecta</taxon>
        <taxon>Pterygota</taxon>
        <taxon>Neoptera</taxon>
        <taxon>Endopterygota</taxon>
        <taxon>Diptera</taxon>
        <taxon>Brachycera</taxon>
        <taxon>Muscomorpha</taxon>
        <taxon>Oestroidea</taxon>
        <taxon>Calliphoridae</taxon>
        <taxon>Luciliinae</taxon>
        <taxon>Lucilia</taxon>
    </lineage>
</organism>
<name>A0A0L0C4M1_LUCCU</name>
<dbReference type="PANTHER" id="PTHR12349">
    <property type="entry name" value="ANKYRIN REPEAT AND LEM DOMAIN-CONTAINING PROTEIN 2"/>
    <property type="match status" value="1"/>
</dbReference>
<keyword evidence="4" id="KW-0131">Cell cycle</keyword>
<dbReference type="SUPFAM" id="SSF48403">
    <property type="entry name" value="Ankyrin repeat"/>
    <property type="match status" value="1"/>
</dbReference>
<feature type="domain" description="ANKLE2 third alpha/beta" evidence="6">
    <location>
        <begin position="523"/>
        <end position="552"/>
    </location>
</feature>
<keyword evidence="3" id="KW-0040">ANK repeat</keyword>
<evidence type="ECO:0000256" key="5">
    <source>
        <dbReference type="SAM" id="MobiDB-lite"/>
    </source>
</evidence>
<dbReference type="Pfam" id="PF24567">
    <property type="entry name" value="ANKLE2_3rd"/>
    <property type="match status" value="2"/>
</dbReference>
<evidence type="ECO:0000256" key="4">
    <source>
        <dbReference type="ARBA" id="ARBA00023306"/>
    </source>
</evidence>
<feature type="region of interest" description="Disordered" evidence="5">
    <location>
        <begin position="820"/>
        <end position="851"/>
    </location>
</feature>
<proteinExistence type="inferred from homology"/>
<keyword evidence="2" id="KW-0132">Cell division</keyword>
<accession>A0A0L0C4M1</accession>
<comment type="caution">
    <text evidence="7">The sequence shown here is derived from an EMBL/GenBank/DDBJ whole genome shotgun (WGS) entry which is preliminary data.</text>
</comment>
<evidence type="ECO:0000256" key="1">
    <source>
        <dbReference type="ARBA" id="ARBA00007597"/>
    </source>
</evidence>
<dbReference type="AlphaFoldDB" id="A0A0L0C4M1"/>
<feature type="compositionally biased region" description="Polar residues" evidence="5">
    <location>
        <begin position="350"/>
        <end position="361"/>
    </location>
</feature>
<feature type="region of interest" description="Disordered" evidence="5">
    <location>
        <begin position="979"/>
        <end position="1006"/>
    </location>
</feature>
<evidence type="ECO:0000313" key="8">
    <source>
        <dbReference type="Proteomes" id="UP000037069"/>
    </source>
</evidence>
<dbReference type="PANTHER" id="PTHR12349:SF4">
    <property type="entry name" value="ANKYRIN REPEAT AND LEM DOMAIN-CONTAINING PROTEIN 2"/>
    <property type="match status" value="1"/>
</dbReference>
<dbReference type="EMBL" id="JRES01000926">
    <property type="protein sequence ID" value="KNC27235.1"/>
    <property type="molecule type" value="Genomic_DNA"/>
</dbReference>
<dbReference type="InterPro" id="IPR036770">
    <property type="entry name" value="Ankyrin_rpt-contain_sf"/>
</dbReference>
<reference evidence="7 8" key="1">
    <citation type="journal article" date="2015" name="Nat. Commun.">
        <title>Lucilia cuprina genome unlocks parasitic fly biology to underpin future interventions.</title>
        <authorList>
            <person name="Anstead C.A."/>
            <person name="Korhonen P.K."/>
            <person name="Young N.D."/>
            <person name="Hall R.S."/>
            <person name="Jex A.R."/>
            <person name="Murali S.C."/>
            <person name="Hughes D.S."/>
            <person name="Lee S.F."/>
            <person name="Perry T."/>
            <person name="Stroehlein A.J."/>
            <person name="Ansell B.R."/>
            <person name="Breugelmans B."/>
            <person name="Hofmann A."/>
            <person name="Qu J."/>
            <person name="Dugan S."/>
            <person name="Lee S.L."/>
            <person name="Chao H."/>
            <person name="Dinh H."/>
            <person name="Han Y."/>
            <person name="Doddapaneni H.V."/>
            <person name="Worley K.C."/>
            <person name="Muzny D.M."/>
            <person name="Ioannidis P."/>
            <person name="Waterhouse R.M."/>
            <person name="Zdobnov E.M."/>
            <person name="James P.J."/>
            <person name="Bagnall N.H."/>
            <person name="Kotze A.C."/>
            <person name="Gibbs R.A."/>
            <person name="Richards S."/>
            <person name="Batterham P."/>
            <person name="Gasser R.B."/>
        </authorList>
    </citation>
    <scope>NUCLEOTIDE SEQUENCE [LARGE SCALE GENOMIC DNA]</scope>
    <source>
        <strain evidence="7 8">LS</strain>
        <tissue evidence="7">Full body</tissue>
    </source>
</reference>
<dbReference type="Gene3D" id="1.25.40.20">
    <property type="entry name" value="Ankyrin repeat-containing domain"/>
    <property type="match status" value="1"/>
</dbReference>
<dbReference type="SMR" id="A0A0L0C4M1"/>
<gene>
    <name evidence="7" type="ORF">FF38_14068</name>
</gene>
<evidence type="ECO:0000256" key="3">
    <source>
        <dbReference type="ARBA" id="ARBA00023043"/>
    </source>
</evidence>
<feature type="compositionally biased region" description="Polar residues" evidence="5">
    <location>
        <begin position="368"/>
        <end position="400"/>
    </location>
</feature>
<comment type="similarity">
    <text evidence="1">Belongs to the ANKLE2 family.</text>
</comment>
<sequence>MPYYGLYIPVKGGATAASSSSTNGANSTNSTASLAVDCGNEVNKDNNETDVSAFVFQNKKEALQVLKQHKDARFKEFLNEDDAIKYAQTGYEFVQNKYNDVKTSTESLEKAAFRAPTKQQLIKFRQIIEVDDWELVKKMIWDNPRYLVSSGDTPTILKESFRYNAMHVCAISKCPNVAKLILDTVSDPKFADLLMGKKNDEKACKELCANLLDYYLNIPEKGRSETPLHLASKFGCPEMVEVLTSYPECKNLPNDQGLMPKNIICDRGNENFRGKIEKLFEERYYVPVLRCNDSAIPAQIGEPFAANNPPNLNCDNLTPEVEIKALAGPMSKEQAKQFFRRWKTPPRLGSNMSSPIANNPYISPMKPRNSTPIKTPRGGNTSFNSPTANLQRRSLFNSTPQRKEYNGVIESNGFDKSLLDDSYDDKQNGNHEKENNEVDALERTEETNNNNHLSKMPKPQMNMLKSALCPRTPLFKLKNNAFSNYREQNMGSPLVHTIEFVQEMNDSLLNVSDVYDSPGFKERHVKNSDPEKGIECIGRVLAKEQNIEWREYWDFLEEFIDIASDKGVQKLENYLAQRQREQDQRNNRTQSTQKSDILDDVRNALENCFISSNSTAANNTNKTNTSTHQSTTPYTYVEKSLQVHARRMTKTIIHNINNEVSIIDALLLELRRVKSLIYSFKEDASYINVNFEKVHSRIGNLVSMFLENSQEVTQQMKEKILIILQNLSTAQGERREHMECVCSRIFYMLQHPTEQVLPENVKTEDMCSKIWSQEKDCDCQWESNLSRKTSRRNRMEARYKNHQRLKQQEKVQKDADNQLNDLKGDWRNTTAVSNDTSDEEEFWSDFGGSDTEEDEVYVTPCESPSRLSLSDDTDDECNKIFIYGNEPTKRDLDVLNAIFHITIDKTKFPNIHSWKSTIMRYPNEEKDYFPSPRIVKKSHSFVATSANKKDYYVQPQTPTSMQRSYSIVRSNTSSLILHSPRQQQSPLATSAVSLSTSTGGGGGGGILKEPILQLPTAKRLFMSPGRPKTMTAISLANNTNTNVTTASATTTTTATTTATAKNPINVVSMKLPIQQHMQKPVTPLNKLRGLFSAYRECLDSSPLSTSSTSP</sequence>
<dbReference type="GO" id="GO:0005783">
    <property type="term" value="C:endoplasmic reticulum"/>
    <property type="evidence" value="ECO:0007669"/>
    <property type="project" value="TreeGrafter"/>
</dbReference>
<dbReference type="Proteomes" id="UP000037069">
    <property type="component" value="Unassembled WGS sequence"/>
</dbReference>